<feature type="non-terminal residue" evidence="2">
    <location>
        <position position="1"/>
    </location>
</feature>
<reference evidence="2 3" key="1">
    <citation type="journal article" date="2019" name="Genome Biol. Evol.">
        <title>Insights into the evolution of the New World diploid cottons (Gossypium, subgenus Houzingenia) based on genome sequencing.</title>
        <authorList>
            <person name="Grover C.E."/>
            <person name="Arick M.A. 2nd"/>
            <person name="Thrash A."/>
            <person name="Conover J.L."/>
            <person name="Sanders W.S."/>
            <person name="Peterson D.G."/>
            <person name="Frelichowski J.E."/>
            <person name="Scheffler J.A."/>
            <person name="Scheffler B.E."/>
            <person name="Wendel J.F."/>
        </authorList>
    </citation>
    <scope>NUCLEOTIDE SEQUENCE [LARGE SCALE GENOMIC DNA]</scope>
    <source>
        <strain evidence="2">157</strain>
        <tissue evidence="2">Leaf</tissue>
    </source>
</reference>
<evidence type="ECO:0000313" key="2">
    <source>
        <dbReference type="EMBL" id="MBA0566798.1"/>
    </source>
</evidence>
<dbReference type="Proteomes" id="UP000593572">
    <property type="component" value="Unassembled WGS sequence"/>
</dbReference>
<evidence type="ECO:0000313" key="3">
    <source>
        <dbReference type="Proteomes" id="UP000593572"/>
    </source>
</evidence>
<keyword evidence="3" id="KW-1185">Reference proteome</keyword>
<dbReference type="AlphaFoldDB" id="A0A7J8MQ06"/>
<gene>
    <name evidence="2" type="ORF">Golob_011582</name>
</gene>
<sequence>MKKSMVTITGSLGASNIAETIRRRLGKHVEIVAVESKDKKKNKDKGNEKSNKKGAEEKIVVEPPFYVRNCAANALPKLMQSLVLERM</sequence>
<organism evidence="2 3">
    <name type="scientific">Gossypium lobatum</name>
    <dbReference type="NCBI Taxonomy" id="34289"/>
    <lineage>
        <taxon>Eukaryota</taxon>
        <taxon>Viridiplantae</taxon>
        <taxon>Streptophyta</taxon>
        <taxon>Embryophyta</taxon>
        <taxon>Tracheophyta</taxon>
        <taxon>Spermatophyta</taxon>
        <taxon>Magnoliopsida</taxon>
        <taxon>eudicotyledons</taxon>
        <taxon>Gunneridae</taxon>
        <taxon>Pentapetalae</taxon>
        <taxon>rosids</taxon>
        <taxon>malvids</taxon>
        <taxon>Malvales</taxon>
        <taxon>Malvaceae</taxon>
        <taxon>Malvoideae</taxon>
        <taxon>Gossypium</taxon>
    </lineage>
</organism>
<dbReference type="EMBL" id="JABEZX010000009">
    <property type="protein sequence ID" value="MBA0566798.1"/>
    <property type="molecule type" value="Genomic_DNA"/>
</dbReference>
<proteinExistence type="predicted"/>
<feature type="compositionally biased region" description="Basic and acidic residues" evidence="1">
    <location>
        <begin position="44"/>
        <end position="55"/>
    </location>
</feature>
<accession>A0A7J8MQ06</accession>
<protein>
    <submittedName>
        <fullName evidence="2">Uncharacterized protein</fullName>
    </submittedName>
</protein>
<name>A0A7J8MQ06_9ROSI</name>
<evidence type="ECO:0000256" key="1">
    <source>
        <dbReference type="SAM" id="MobiDB-lite"/>
    </source>
</evidence>
<feature type="region of interest" description="Disordered" evidence="1">
    <location>
        <begin position="34"/>
        <end position="55"/>
    </location>
</feature>
<comment type="caution">
    <text evidence="2">The sequence shown here is derived from an EMBL/GenBank/DDBJ whole genome shotgun (WGS) entry which is preliminary data.</text>
</comment>